<sequence>MMALKGTLEDMAIIDLVQFPHSGRKTGHLIISGTNGEARLSYENGSLVHATLGDVSGMNALVRVVDWNEGTFEFVTDAAPEARTIELDLHRAVMQALKLHDELKEEAERRKTQETSVQEEDEAVLTASLSEFLNSNDFALHACVLDSGGEIRAAVDGPDGPPEGIENLRSALHSLVRIHPRGALRRILLEDDLGTVTLVGLPDGGSLIAVASKGASLGSVSMSVGRLAAGLE</sequence>
<dbReference type="AlphaFoldDB" id="A0A9D6UZW8"/>
<evidence type="ECO:0000313" key="2">
    <source>
        <dbReference type="EMBL" id="MBI5248178.1"/>
    </source>
</evidence>
<dbReference type="SUPFAM" id="SSF103196">
    <property type="entry name" value="Roadblock/LC7 domain"/>
    <property type="match status" value="1"/>
</dbReference>
<dbReference type="Gene3D" id="3.30.450.30">
    <property type="entry name" value="Dynein light chain 2a, cytoplasmic"/>
    <property type="match status" value="1"/>
</dbReference>
<reference evidence="2" key="1">
    <citation type="submission" date="2020-07" db="EMBL/GenBank/DDBJ databases">
        <title>Huge and variable diversity of episymbiotic CPR bacteria and DPANN archaea in groundwater ecosystems.</title>
        <authorList>
            <person name="He C.Y."/>
            <person name="Keren R."/>
            <person name="Whittaker M."/>
            <person name="Farag I.F."/>
            <person name="Doudna J."/>
            <person name="Cate J.H.D."/>
            <person name="Banfield J.F."/>
        </authorList>
    </citation>
    <scope>NUCLEOTIDE SEQUENCE</scope>
    <source>
        <strain evidence="2">NC_groundwater_1664_Pr3_B-0.1um_52_9</strain>
    </source>
</reference>
<feature type="domain" description="PatA-like N-terminal" evidence="1">
    <location>
        <begin position="5"/>
        <end position="103"/>
    </location>
</feature>
<dbReference type="EMBL" id="JACRDE010000049">
    <property type="protein sequence ID" value="MBI5248178.1"/>
    <property type="molecule type" value="Genomic_DNA"/>
</dbReference>
<proteinExistence type="predicted"/>
<name>A0A9D6UZW8_9BACT</name>
<protein>
    <submittedName>
        <fullName evidence="2">DUF4388 domain-containing protein</fullName>
    </submittedName>
</protein>
<dbReference type="PANTHER" id="PTHR36304:SF4">
    <property type="entry name" value="DUF4388 DOMAIN-CONTAINING PROTEIN"/>
    <property type="match status" value="1"/>
</dbReference>
<organism evidence="2 3">
    <name type="scientific">Desulfomonile tiedjei</name>
    <dbReference type="NCBI Taxonomy" id="2358"/>
    <lineage>
        <taxon>Bacteria</taxon>
        <taxon>Pseudomonadati</taxon>
        <taxon>Thermodesulfobacteriota</taxon>
        <taxon>Desulfomonilia</taxon>
        <taxon>Desulfomonilales</taxon>
        <taxon>Desulfomonilaceae</taxon>
        <taxon>Desulfomonile</taxon>
    </lineage>
</organism>
<dbReference type="PANTHER" id="PTHR36304">
    <property type="entry name" value="DOMAIN GTPASE-ACTIVATING PROTEIN, PUTATIVE-RELATED-RELATED"/>
    <property type="match status" value="1"/>
</dbReference>
<comment type="caution">
    <text evidence="2">The sequence shown here is derived from an EMBL/GenBank/DDBJ whole genome shotgun (WGS) entry which is preliminary data.</text>
</comment>
<accession>A0A9D6UZW8</accession>
<gene>
    <name evidence="2" type="ORF">HY912_01675</name>
</gene>
<dbReference type="InterPro" id="IPR025497">
    <property type="entry name" value="PatA-like_N"/>
</dbReference>
<dbReference type="Pfam" id="PF14332">
    <property type="entry name" value="DUF4388"/>
    <property type="match status" value="1"/>
</dbReference>
<dbReference type="Proteomes" id="UP000807825">
    <property type="component" value="Unassembled WGS sequence"/>
</dbReference>
<evidence type="ECO:0000313" key="3">
    <source>
        <dbReference type="Proteomes" id="UP000807825"/>
    </source>
</evidence>
<evidence type="ECO:0000259" key="1">
    <source>
        <dbReference type="Pfam" id="PF14332"/>
    </source>
</evidence>